<accession>A0A5C8ZRX3</accession>
<keyword evidence="6" id="KW-0408">Iron</keyword>
<dbReference type="EMBL" id="VRZA01000008">
    <property type="protein sequence ID" value="TXS90257.1"/>
    <property type="molecule type" value="Genomic_DNA"/>
</dbReference>
<evidence type="ECO:0000256" key="5">
    <source>
        <dbReference type="ARBA" id="ARBA00022692"/>
    </source>
</evidence>
<dbReference type="Pfam" id="PF00593">
    <property type="entry name" value="TonB_dep_Rec_b-barrel"/>
    <property type="match status" value="1"/>
</dbReference>
<sequence length="755" mass="83794">MVDPFMIKFARFPQKHALVIAVSAAAATSAQMTSAQATLEEVIVTAERRAVSLQDTPISAVALTGLTLDERGVDTFEQLQYQVPSLTFTDNGNTKYLNIRGVGQSESAPNQTTGVAVHLDGGYVAREFVYGDAFFDVESVEVLRGPQGTYAGQNASGGAIFINSTRPVLGETTGFASVEAATYDKKRMGGGISFPLTETLAARVAVDWEQRDSFYKNHGPDLATSPSRVEDQPGNVDRSFGRFQLLYSPSDRFDARVIYELSDNKTDGVPYKFLREPGTNNLPDSNVRDLNVDLDGHRNVSYDRGTLQINWMVNDAFSFKGNLSYLESDQHYLSDDDRGSPLTDPDAVQAGNDFKILDEYWTAELSLVSETDGPLQWTVGASFLDYDQKNYLNFYRYNHPDYPGTGLDPTIHTRLYLDLNTIRENQAVFGEVGYSLTDSLTFKIGLRYNEDEVGFGDSSYISAGPFPEGRPSHYNAPSGRPFPADELLSFEKTTGRVLMEWTPGDNSLLYGTISTGYKPGGTTPFANEYESEEVTNYELGWKGSLFEDHINASVAAYYMEYDQFQRTYSPDPENPTASVTRNVDGSTIQGIEAQITGVFGDFLWDVSFAYNDGEYGELEIVLPPGAADGVNPVGFETINLEGEPIDYLPETSFNFGLSYQGFEFGSGRLIPTVRVSYQDEYYTTFYHYDYNLTPSKTLVDLFLAYEADAGWRVEGYAKNVTDKEYISRAQGGDDGWGEYLLGNPREVGVKLRYSF</sequence>
<evidence type="ECO:0000256" key="10">
    <source>
        <dbReference type="ARBA" id="ARBA00023237"/>
    </source>
</evidence>
<reference evidence="15 16" key="1">
    <citation type="submission" date="2019-08" db="EMBL/GenBank/DDBJ databases">
        <title>Parahaliea maris sp. nov., isolated from the surface seawater.</title>
        <authorList>
            <person name="Liu Y."/>
        </authorList>
    </citation>
    <scope>NUCLEOTIDE SEQUENCE [LARGE SCALE GENOMIC DNA]</scope>
    <source>
        <strain evidence="15 16">HSLHS9</strain>
    </source>
</reference>
<dbReference type="InterPro" id="IPR000531">
    <property type="entry name" value="Beta-barrel_TonB"/>
</dbReference>
<name>A0A5C8ZRX3_9GAMM</name>
<dbReference type="InterPro" id="IPR012910">
    <property type="entry name" value="Plug_dom"/>
</dbReference>
<feature type="domain" description="TonB-dependent receptor plug" evidence="14">
    <location>
        <begin position="53"/>
        <end position="159"/>
    </location>
</feature>
<dbReference type="Pfam" id="PF07715">
    <property type="entry name" value="Plug"/>
    <property type="match status" value="1"/>
</dbReference>
<evidence type="ECO:0000256" key="2">
    <source>
        <dbReference type="ARBA" id="ARBA00022448"/>
    </source>
</evidence>
<organism evidence="15 16">
    <name type="scientific">Parahaliea maris</name>
    <dbReference type="NCBI Taxonomy" id="2716870"/>
    <lineage>
        <taxon>Bacteria</taxon>
        <taxon>Pseudomonadati</taxon>
        <taxon>Pseudomonadota</taxon>
        <taxon>Gammaproteobacteria</taxon>
        <taxon>Cellvibrionales</taxon>
        <taxon>Halieaceae</taxon>
        <taxon>Parahaliea</taxon>
    </lineage>
</organism>
<evidence type="ECO:0000313" key="16">
    <source>
        <dbReference type="Proteomes" id="UP000321039"/>
    </source>
</evidence>
<evidence type="ECO:0000313" key="15">
    <source>
        <dbReference type="EMBL" id="TXS90257.1"/>
    </source>
</evidence>
<keyword evidence="4" id="KW-0410">Iron transport</keyword>
<dbReference type="PROSITE" id="PS52016">
    <property type="entry name" value="TONB_DEPENDENT_REC_3"/>
    <property type="match status" value="1"/>
</dbReference>
<dbReference type="Proteomes" id="UP000321039">
    <property type="component" value="Unassembled WGS sequence"/>
</dbReference>
<evidence type="ECO:0000259" key="14">
    <source>
        <dbReference type="Pfam" id="PF07715"/>
    </source>
</evidence>
<protein>
    <submittedName>
        <fullName evidence="15">TonB-dependent receptor</fullName>
    </submittedName>
</protein>
<evidence type="ECO:0000256" key="3">
    <source>
        <dbReference type="ARBA" id="ARBA00022452"/>
    </source>
</evidence>
<evidence type="ECO:0000256" key="7">
    <source>
        <dbReference type="ARBA" id="ARBA00023065"/>
    </source>
</evidence>
<evidence type="ECO:0000256" key="6">
    <source>
        <dbReference type="ARBA" id="ARBA00023004"/>
    </source>
</evidence>
<keyword evidence="3 11" id="KW-1134">Transmembrane beta strand</keyword>
<dbReference type="PANTHER" id="PTHR32552">
    <property type="entry name" value="FERRICHROME IRON RECEPTOR-RELATED"/>
    <property type="match status" value="1"/>
</dbReference>
<feature type="domain" description="TonB-dependent receptor-like beta-barrel" evidence="13">
    <location>
        <begin position="263"/>
        <end position="720"/>
    </location>
</feature>
<keyword evidence="10 11" id="KW-0998">Cell outer membrane</keyword>
<dbReference type="AlphaFoldDB" id="A0A5C8ZRX3"/>
<keyword evidence="15" id="KW-0675">Receptor</keyword>
<comment type="subcellular location">
    <subcellularLocation>
        <location evidence="1 11">Cell outer membrane</location>
        <topology evidence="1 11">Multi-pass membrane protein</topology>
    </subcellularLocation>
</comment>
<evidence type="ECO:0000256" key="1">
    <source>
        <dbReference type="ARBA" id="ARBA00004571"/>
    </source>
</evidence>
<evidence type="ECO:0000256" key="9">
    <source>
        <dbReference type="ARBA" id="ARBA00023136"/>
    </source>
</evidence>
<gene>
    <name evidence="15" type="ORF">FV139_18540</name>
</gene>
<dbReference type="GO" id="GO:0006826">
    <property type="term" value="P:iron ion transport"/>
    <property type="evidence" value="ECO:0007669"/>
    <property type="project" value="UniProtKB-KW"/>
</dbReference>
<dbReference type="GO" id="GO:0009279">
    <property type="term" value="C:cell outer membrane"/>
    <property type="evidence" value="ECO:0007669"/>
    <property type="project" value="UniProtKB-SubCell"/>
</dbReference>
<keyword evidence="8 12" id="KW-0798">TonB box</keyword>
<keyword evidence="5 11" id="KW-0812">Transmembrane</keyword>
<evidence type="ECO:0000256" key="11">
    <source>
        <dbReference type="PROSITE-ProRule" id="PRU01360"/>
    </source>
</evidence>
<dbReference type="SUPFAM" id="SSF56935">
    <property type="entry name" value="Porins"/>
    <property type="match status" value="1"/>
</dbReference>
<keyword evidence="16" id="KW-1185">Reference proteome</keyword>
<keyword evidence="2 11" id="KW-0813">Transport</keyword>
<evidence type="ECO:0000256" key="12">
    <source>
        <dbReference type="RuleBase" id="RU003357"/>
    </source>
</evidence>
<dbReference type="InterPro" id="IPR039426">
    <property type="entry name" value="TonB-dep_rcpt-like"/>
</dbReference>
<evidence type="ECO:0000259" key="13">
    <source>
        <dbReference type="Pfam" id="PF00593"/>
    </source>
</evidence>
<dbReference type="PANTHER" id="PTHR32552:SF81">
    <property type="entry name" value="TONB-DEPENDENT OUTER MEMBRANE RECEPTOR"/>
    <property type="match status" value="1"/>
</dbReference>
<keyword evidence="7" id="KW-0406">Ion transport</keyword>
<dbReference type="InterPro" id="IPR036942">
    <property type="entry name" value="Beta-barrel_TonB_sf"/>
</dbReference>
<comment type="caution">
    <text evidence="15">The sequence shown here is derived from an EMBL/GenBank/DDBJ whole genome shotgun (WGS) entry which is preliminary data.</text>
</comment>
<proteinExistence type="inferred from homology"/>
<evidence type="ECO:0000256" key="4">
    <source>
        <dbReference type="ARBA" id="ARBA00022496"/>
    </source>
</evidence>
<keyword evidence="9 11" id="KW-0472">Membrane</keyword>
<dbReference type="Gene3D" id="2.40.170.20">
    <property type="entry name" value="TonB-dependent receptor, beta-barrel domain"/>
    <property type="match status" value="1"/>
</dbReference>
<comment type="similarity">
    <text evidence="11 12">Belongs to the TonB-dependent receptor family.</text>
</comment>
<evidence type="ECO:0000256" key="8">
    <source>
        <dbReference type="ARBA" id="ARBA00023077"/>
    </source>
</evidence>